<dbReference type="InterPro" id="IPR003137">
    <property type="entry name" value="PA_domain"/>
</dbReference>
<dbReference type="InterPro" id="IPR023827">
    <property type="entry name" value="Peptidase_S8_Asp-AS"/>
</dbReference>
<dbReference type="Pfam" id="PF00082">
    <property type="entry name" value="Peptidase_S8"/>
    <property type="match status" value="1"/>
</dbReference>
<evidence type="ECO:0000256" key="7">
    <source>
        <dbReference type="ARBA" id="ARBA00022825"/>
    </source>
</evidence>
<sequence length="727" mass="78993">MCRCTAGMFLLFASLVLFSPVILAAEKDVQSLIVEVEGDPDEHKEYMEKHHPMIEVVAVYDQLFGGLALRGSPKKLEVLNELEFVTSLHQVRTYEAAPMQNSSVLAEPGEDGVLPSALNTTSYTGEGVKVGVVDTGIDYNHPDLQANYQGGYDLVDLDDDPMETLAGEGPPTMHGTHVAGIIGANGELQGVAPEAEIYAYRALGPGGTGTSIQVIAAMEQAVKDGVDIMNLSLGNTVNGPDYPTSMAVNRASELGVAVVLANGNNGPGDWTVGSPATASKALGVGAASPERKQPFLYHFPSDTSIPLSTMHGSVPWQLERAYQVTRGDNAALTGKIALFEREKIPFYEMAKRAEEAGAAGVIIYNNEDAPLNGSIGMDDEQISIPVAVIPREAGLWLEEQLQAAGPVRLETNYMEMEKAVAEFSSRGPVTINWDIKPDVIAPGTEIVSTVPGGYQQMQGTSMAAPHVAGALALLKEAHPDWSNEQLFGALMTTALPLGEDRQPEMHATIQGMGEIRPAEAVDAETIIHDPMLSFGTMAGYRDTVTKVLKVENHSNRTKTYTFDIPEKQKGLTWDLPAALEVDPGESAELPVKLNVNTMQLEEGVHQGWLALREEDQQFQLPYLFVNEHANQPKVMGFELEPRMFEDNAFEYHLYLTEKAVLAEVDLYDPDTLMFERNLLRVEEPETGQNEGKLTGEDLGAPGTYIAVITAYLENGEQESRELLFHVE</sequence>
<dbReference type="InterPro" id="IPR046450">
    <property type="entry name" value="PA_dom_sf"/>
</dbReference>
<keyword evidence="6 8" id="KW-0378">Hydrolase</keyword>
<evidence type="ECO:0000256" key="9">
    <source>
        <dbReference type="RuleBase" id="RU003355"/>
    </source>
</evidence>
<reference evidence="14" key="1">
    <citation type="journal article" date="2019" name="Int. J. Syst. Evol. Microbiol.">
        <title>The Global Catalogue of Microorganisms (GCM) 10K type strain sequencing project: providing services to taxonomists for standard genome sequencing and annotation.</title>
        <authorList>
            <consortium name="The Broad Institute Genomics Platform"/>
            <consortium name="The Broad Institute Genome Sequencing Center for Infectious Disease"/>
            <person name="Wu L."/>
            <person name="Ma J."/>
        </authorList>
    </citation>
    <scope>NUCLEOTIDE SEQUENCE [LARGE SCALE GENOMIC DNA]</scope>
    <source>
        <strain evidence="14">KCTC 13128</strain>
    </source>
</reference>
<dbReference type="InterPro" id="IPR015500">
    <property type="entry name" value="Peptidase_S8_subtilisin-rel"/>
</dbReference>
<dbReference type="SUPFAM" id="SSF52025">
    <property type="entry name" value="PA domain"/>
    <property type="match status" value="1"/>
</dbReference>
<dbReference type="PROSITE" id="PS00136">
    <property type="entry name" value="SUBTILASE_ASP"/>
    <property type="match status" value="1"/>
</dbReference>
<dbReference type="Gene3D" id="3.50.30.30">
    <property type="match status" value="1"/>
</dbReference>
<dbReference type="RefSeq" id="WP_390269524.1">
    <property type="nucleotide sequence ID" value="NZ_JBHRSA010000019.1"/>
</dbReference>
<proteinExistence type="inferred from homology"/>
<dbReference type="InterPro" id="IPR050131">
    <property type="entry name" value="Peptidase_S8_subtilisin-like"/>
</dbReference>
<dbReference type="PROSITE" id="PS51892">
    <property type="entry name" value="SUBTILASE"/>
    <property type="match status" value="1"/>
</dbReference>
<organism evidence="13 14">
    <name type="scientific">Virgibacillus xinjiangensis</name>
    <dbReference type="NCBI Taxonomy" id="393090"/>
    <lineage>
        <taxon>Bacteria</taxon>
        <taxon>Bacillati</taxon>
        <taxon>Bacillota</taxon>
        <taxon>Bacilli</taxon>
        <taxon>Bacillales</taxon>
        <taxon>Bacillaceae</taxon>
        <taxon>Virgibacillus</taxon>
    </lineage>
</organism>
<dbReference type="Pfam" id="PF02225">
    <property type="entry name" value="PA"/>
    <property type="match status" value="1"/>
</dbReference>
<dbReference type="InterPro" id="IPR022398">
    <property type="entry name" value="Peptidase_S8_His-AS"/>
</dbReference>
<evidence type="ECO:0000256" key="2">
    <source>
        <dbReference type="ARBA" id="ARBA00022512"/>
    </source>
</evidence>
<evidence type="ECO:0000256" key="1">
    <source>
        <dbReference type="ARBA" id="ARBA00011073"/>
    </source>
</evidence>
<dbReference type="PANTHER" id="PTHR43806">
    <property type="entry name" value="PEPTIDASE S8"/>
    <property type="match status" value="1"/>
</dbReference>
<evidence type="ECO:0000256" key="4">
    <source>
        <dbReference type="ARBA" id="ARBA00022670"/>
    </source>
</evidence>
<evidence type="ECO:0000256" key="5">
    <source>
        <dbReference type="ARBA" id="ARBA00022729"/>
    </source>
</evidence>
<keyword evidence="7 8" id="KW-0720">Serine protease</keyword>
<dbReference type="CDD" id="cd07474">
    <property type="entry name" value="Peptidases_S8_subtilisin_Vpr-like"/>
    <property type="match status" value="1"/>
</dbReference>
<feature type="chain" id="PRO_5047027602" evidence="10">
    <location>
        <begin position="25"/>
        <end position="727"/>
    </location>
</feature>
<keyword evidence="5 10" id="KW-0732">Signal</keyword>
<dbReference type="InterPro" id="IPR013783">
    <property type="entry name" value="Ig-like_fold"/>
</dbReference>
<comment type="caution">
    <text evidence="13">The sequence shown here is derived from an EMBL/GenBank/DDBJ whole genome shotgun (WGS) entry which is preliminary data.</text>
</comment>
<dbReference type="PROSITE" id="PS00138">
    <property type="entry name" value="SUBTILASE_SER"/>
    <property type="match status" value="1"/>
</dbReference>
<dbReference type="InterPro" id="IPR034213">
    <property type="entry name" value="S8_Vpr-like"/>
</dbReference>
<name>A0ABV7CTF8_9BACI</name>
<dbReference type="InterPro" id="IPR023828">
    <property type="entry name" value="Peptidase_S8_Ser-AS"/>
</dbReference>
<dbReference type="EMBL" id="JBHRSA010000019">
    <property type="protein sequence ID" value="MFC3039654.1"/>
    <property type="molecule type" value="Genomic_DNA"/>
</dbReference>
<feature type="domain" description="Peptidase S8/S53" evidence="11">
    <location>
        <begin position="125"/>
        <end position="513"/>
    </location>
</feature>
<gene>
    <name evidence="13" type="ORF">ACFOGI_05265</name>
</gene>
<keyword evidence="14" id="KW-1185">Reference proteome</keyword>
<keyword evidence="4 8" id="KW-0645">Protease</keyword>
<feature type="active site" description="Charge relay system" evidence="8">
    <location>
        <position position="134"/>
    </location>
</feature>
<feature type="signal peptide" evidence="10">
    <location>
        <begin position="1"/>
        <end position="24"/>
    </location>
</feature>
<comment type="similarity">
    <text evidence="1 8 9">Belongs to the peptidase S8 family.</text>
</comment>
<accession>A0ABV7CTF8</accession>
<evidence type="ECO:0000259" key="12">
    <source>
        <dbReference type="Pfam" id="PF02225"/>
    </source>
</evidence>
<evidence type="ECO:0000256" key="6">
    <source>
        <dbReference type="ARBA" id="ARBA00022801"/>
    </source>
</evidence>
<dbReference type="InterPro" id="IPR036852">
    <property type="entry name" value="Peptidase_S8/S53_dom_sf"/>
</dbReference>
<feature type="active site" description="Charge relay system" evidence="8">
    <location>
        <position position="461"/>
    </location>
</feature>
<protein>
    <submittedName>
        <fullName evidence="13">S8 family serine peptidase</fullName>
    </submittedName>
</protein>
<dbReference type="PROSITE" id="PS00137">
    <property type="entry name" value="SUBTILASE_HIS"/>
    <property type="match status" value="1"/>
</dbReference>
<dbReference type="InterPro" id="IPR000209">
    <property type="entry name" value="Peptidase_S8/S53_dom"/>
</dbReference>
<evidence type="ECO:0000256" key="8">
    <source>
        <dbReference type="PROSITE-ProRule" id="PRU01240"/>
    </source>
</evidence>
<dbReference type="Gene3D" id="3.40.50.200">
    <property type="entry name" value="Peptidase S8/S53 domain"/>
    <property type="match status" value="2"/>
</dbReference>
<feature type="domain" description="PA" evidence="12">
    <location>
        <begin position="326"/>
        <end position="396"/>
    </location>
</feature>
<keyword evidence="2" id="KW-0134">Cell wall</keyword>
<dbReference type="PANTHER" id="PTHR43806:SF65">
    <property type="entry name" value="SERINE PROTEASE APRX"/>
    <property type="match status" value="1"/>
</dbReference>
<dbReference type="Gene3D" id="2.60.40.10">
    <property type="entry name" value="Immunoglobulins"/>
    <property type="match status" value="1"/>
</dbReference>
<dbReference type="Proteomes" id="UP001595279">
    <property type="component" value="Unassembled WGS sequence"/>
</dbReference>
<dbReference type="SUPFAM" id="SSF52743">
    <property type="entry name" value="Subtilisin-like"/>
    <property type="match status" value="1"/>
</dbReference>
<evidence type="ECO:0000259" key="11">
    <source>
        <dbReference type="Pfam" id="PF00082"/>
    </source>
</evidence>
<feature type="active site" description="Charge relay system" evidence="8">
    <location>
        <position position="174"/>
    </location>
</feature>
<keyword evidence="3" id="KW-0964">Secreted</keyword>
<evidence type="ECO:0000256" key="3">
    <source>
        <dbReference type="ARBA" id="ARBA00022525"/>
    </source>
</evidence>
<evidence type="ECO:0000313" key="14">
    <source>
        <dbReference type="Proteomes" id="UP001595279"/>
    </source>
</evidence>
<evidence type="ECO:0000256" key="10">
    <source>
        <dbReference type="SAM" id="SignalP"/>
    </source>
</evidence>
<dbReference type="PRINTS" id="PR00723">
    <property type="entry name" value="SUBTILISIN"/>
</dbReference>
<evidence type="ECO:0000313" key="13">
    <source>
        <dbReference type="EMBL" id="MFC3039654.1"/>
    </source>
</evidence>